<dbReference type="InterPro" id="IPR036631">
    <property type="entry name" value="MGMT_N_sf"/>
</dbReference>
<sequence>MTPASEIGILIHPSPIGEIVIVAQAGELLSVEPVVGDAPGTVPVHLRDRITPLASAAPAAQTAAAQLEDYFAGRRTRFDLPLRWSGVPGFAREALRAVCDIPYGETASYGEVAVLAGRPRAARAVGTACARTPFSVVVPVHRVIRADGSLGEYGGQPEIKRYLLDHESRFGHHSVRPEG</sequence>
<evidence type="ECO:0000313" key="5">
    <source>
        <dbReference type="Proteomes" id="UP001501690"/>
    </source>
</evidence>
<evidence type="ECO:0000259" key="2">
    <source>
        <dbReference type="Pfam" id="PF01035"/>
    </source>
</evidence>
<reference evidence="4 5" key="1">
    <citation type="journal article" date="2019" name="Int. J. Syst. Evol. Microbiol.">
        <title>The Global Catalogue of Microorganisms (GCM) 10K type strain sequencing project: providing services to taxonomists for standard genome sequencing and annotation.</title>
        <authorList>
            <consortium name="The Broad Institute Genomics Platform"/>
            <consortium name="The Broad Institute Genome Sequencing Center for Infectious Disease"/>
            <person name="Wu L."/>
            <person name="Ma J."/>
        </authorList>
    </citation>
    <scope>NUCLEOTIDE SEQUENCE [LARGE SCALE GENOMIC DNA]</scope>
    <source>
        <strain evidence="4 5">JCM 15577</strain>
    </source>
</reference>
<dbReference type="Gene3D" id="1.10.10.10">
    <property type="entry name" value="Winged helix-like DNA-binding domain superfamily/Winged helix DNA-binding domain"/>
    <property type="match status" value="1"/>
</dbReference>
<keyword evidence="1" id="KW-0227">DNA damage</keyword>
<accession>A0ABN2I3S0</accession>
<name>A0ABN2I3S0_9MICO</name>
<organism evidence="4 5">
    <name type="scientific">Microbacterium sediminicola</name>
    <dbReference type="NCBI Taxonomy" id="415210"/>
    <lineage>
        <taxon>Bacteria</taxon>
        <taxon>Bacillati</taxon>
        <taxon>Actinomycetota</taxon>
        <taxon>Actinomycetes</taxon>
        <taxon>Micrococcales</taxon>
        <taxon>Microbacteriaceae</taxon>
        <taxon>Microbacterium</taxon>
    </lineage>
</organism>
<dbReference type="InterPro" id="IPR036217">
    <property type="entry name" value="MethylDNA_cys_MeTrfase_DNAb"/>
</dbReference>
<dbReference type="NCBIfam" id="TIGR00589">
    <property type="entry name" value="ogt"/>
    <property type="match status" value="1"/>
</dbReference>
<dbReference type="SUPFAM" id="SSF46767">
    <property type="entry name" value="Methylated DNA-protein cysteine methyltransferase, C-terminal domain"/>
    <property type="match status" value="1"/>
</dbReference>
<comment type="caution">
    <text evidence="4">The sequence shown here is derived from an EMBL/GenBank/DDBJ whole genome shotgun (WGS) entry which is preliminary data.</text>
</comment>
<dbReference type="InterPro" id="IPR008332">
    <property type="entry name" value="MethylG_MeTrfase_N"/>
</dbReference>
<dbReference type="Pfam" id="PF02870">
    <property type="entry name" value="Methyltransf_1N"/>
    <property type="match status" value="1"/>
</dbReference>
<proteinExistence type="predicted"/>
<dbReference type="EMBL" id="BAAAPL010000001">
    <property type="protein sequence ID" value="GAA1698148.1"/>
    <property type="molecule type" value="Genomic_DNA"/>
</dbReference>
<dbReference type="Gene3D" id="3.30.160.70">
    <property type="entry name" value="Methylated DNA-protein cysteine methyltransferase domain"/>
    <property type="match status" value="1"/>
</dbReference>
<evidence type="ECO:0000259" key="3">
    <source>
        <dbReference type="Pfam" id="PF02870"/>
    </source>
</evidence>
<gene>
    <name evidence="4" type="ORF">GCM10009808_14540</name>
</gene>
<evidence type="ECO:0000256" key="1">
    <source>
        <dbReference type="ARBA" id="ARBA00022763"/>
    </source>
</evidence>
<protein>
    <submittedName>
        <fullName evidence="4">Methylated-DNA--[protein]-cysteine S-methyltransferase</fullName>
    </submittedName>
</protein>
<evidence type="ECO:0000313" key="4">
    <source>
        <dbReference type="EMBL" id="GAA1698148.1"/>
    </source>
</evidence>
<dbReference type="PANTHER" id="PTHR10815">
    <property type="entry name" value="METHYLATED-DNA--PROTEIN-CYSTEINE METHYLTRANSFERASE"/>
    <property type="match status" value="1"/>
</dbReference>
<dbReference type="Pfam" id="PF01035">
    <property type="entry name" value="DNA_binding_1"/>
    <property type="match status" value="1"/>
</dbReference>
<dbReference type="CDD" id="cd06445">
    <property type="entry name" value="ATase"/>
    <property type="match status" value="1"/>
</dbReference>
<dbReference type="InterPro" id="IPR014048">
    <property type="entry name" value="MethylDNA_cys_MeTrfase_DNA-bd"/>
</dbReference>
<dbReference type="SUPFAM" id="SSF53155">
    <property type="entry name" value="Methylated DNA-protein cysteine methyltransferase domain"/>
    <property type="match status" value="1"/>
</dbReference>
<dbReference type="InterPro" id="IPR036388">
    <property type="entry name" value="WH-like_DNA-bd_sf"/>
</dbReference>
<feature type="domain" description="Methylated-DNA-[protein]-cysteine S-methyltransferase DNA binding" evidence="2">
    <location>
        <begin position="90"/>
        <end position="168"/>
    </location>
</feature>
<keyword evidence="5" id="KW-1185">Reference proteome</keyword>
<dbReference type="PANTHER" id="PTHR10815:SF5">
    <property type="entry name" value="METHYLATED-DNA--PROTEIN-CYSTEINE METHYLTRANSFERASE"/>
    <property type="match status" value="1"/>
</dbReference>
<dbReference type="RefSeq" id="WP_344070915.1">
    <property type="nucleotide sequence ID" value="NZ_BAAAPL010000001.1"/>
</dbReference>
<dbReference type="Proteomes" id="UP001501690">
    <property type="component" value="Unassembled WGS sequence"/>
</dbReference>
<feature type="domain" description="Methylguanine DNA methyltransferase ribonuclease-like" evidence="3">
    <location>
        <begin position="13"/>
        <end position="83"/>
    </location>
</feature>